<name>A0A9D4ZKE6_ADICA</name>
<gene>
    <name evidence="1" type="ORF">GOP47_0006445</name>
</gene>
<dbReference type="EMBL" id="JABFUD020000006">
    <property type="protein sequence ID" value="KAI5078774.1"/>
    <property type="molecule type" value="Genomic_DNA"/>
</dbReference>
<dbReference type="Proteomes" id="UP000886520">
    <property type="component" value="Chromosome 6"/>
</dbReference>
<comment type="caution">
    <text evidence="1">The sequence shown here is derived from an EMBL/GenBank/DDBJ whole genome shotgun (WGS) entry which is preliminary data.</text>
</comment>
<dbReference type="AlphaFoldDB" id="A0A9D4ZKE6"/>
<sequence>MFVQATELCLSSKHLAEVMLLWTNPVANGPGDLCAQGSPWERARDKRAREEGASEYAALIDIFLRDPVRPSSVFAIEGSRSARQELLDIKSLQRLIFFRNCKGKLMRQEMQLLQCL</sequence>
<accession>A0A9D4ZKE6</accession>
<keyword evidence="2" id="KW-1185">Reference proteome</keyword>
<organism evidence="1 2">
    <name type="scientific">Adiantum capillus-veneris</name>
    <name type="common">Maidenhair fern</name>
    <dbReference type="NCBI Taxonomy" id="13818"/>
    <lineage>
        <taxon>Eukaryota</taxon>
        <taxon>Viridiplantae</taxon>
        <taxon>Streptophyta</taxon>
        <taxon>Embryophyta</taxon>
        <taxon>Tracheophyta</taxon>
        <taxon>Polypodiopsida</taxon>
        <taxon>Polypodiidae</taxon>
        <taxon>Polypodiales</taxon>
        <taxon>Pteridineae</taxon>
        <taxon>Pteridaceae</taxon>
        <taxon>Vittarioideae</taxon>
        <taxon>Adiantum</taxon>
    </lineage>
</organism>
<evidence type="ECO:0000313" key="1">
    <source>
        <dbReference type="EMBL" id="KAI5078774.1"/>
    </source>
</evidence>
<proteinExistence type="predicted"/>
<protein>
    <submittedName>
        <fullName evidence="1">Uncharacterized protein</fullName>
    </submittedName>
</protein>
<evidence type="ECO:0000313" key="2">
    <source>
        <dbReference type="Proteomes" id="UP000886520"/>
    </source>
</evidence>
<reference evidence="1" key="1">
    <citation type="submission" date="2021-01" db="EMBL/GenBank/DDBJ databases">
        <title>Adiantum capillus-veneris genome.</title>
        <authorList>
            <person name="Fang Y."/>
            <person name="Liao Q."/>
        </authorList>
    </citation>
    <scope>NUCLEOTIDE SEQUENCE</scope>
    <source>
        <strain evidence="1">H3</strain>
        <tissue evidence="1">Leaf</tissue>
    </source>
</reference>